<evidence type="ECO:0000256" key="1">
    <source>
        <dbReference type="ARBA" id="ARBA00010574"/>
    </source>
</evidence>
<dbReference type="SUPFAM" id="SSF81301">
    <property type="entry name" value="Nucleotidyltransferase"/>
    <property type="match status" value="1"/>
</dbReference>
<protein>
    <submittedName>
        <fullName evidence="2">Ribosomal silencing factor RsfS</fullName>
    </submittedName>
</protein>
<dbReference type="InterPro" id="IPR043519">
    <property type="entry name" value="NT_sf"/>
</dbReference>
<dbReference type="PANTHER" id="PTHR21043">
    <property type="entry name" value="IOJAP SUPERFAMILY ORTHOLOG"/>
    <property type="match status" value="1"/>
</dbReference>
<dbReference type="AlphaFoldDB" id="A0A645J7Y0"/>
<comment type="caution">
    <text evidence="2">The sequence shown here is derived from an EMBL/GenBank/DDBJ whole genome shotgun (WGS) entry which is preliminary data.</text>
</comment>
<reference evidence="2" key="1">
    <citation type="submission" date="2019-08" db="EMBL/GenBank/DDBJ databases">
        <authorList>
            <person name="Kucharzyk K."/>
            <person name="Murdoch R.W."/>
            <person name="Higgins S."/>
            <person name="Loffler F."/>
        </authorList>
    </citation>
    <scope>NUCLEOTIDE SEQUENCE</scope>
</reference>
<dbReference type="Pfam" id="PF02410">
    <property type="entry name" value="RsfS"/>
    <property type="match status" value="1"/>
</dbReference>
<organism evidence="2">
    <name type="scientific">bioreactor metagenome</name>
    <dbReference type="NCBI Taxonomy" id="1076179"/>
    <lineage>
        <taxon>unclassified sequences</taxon>
        <taxon>metagenomes</taxon>
        <taxon>ecological metagenomes</taxon>
    </lineage>
</organism>
<name>A0A645J7Y0_9ZZZZ</name>
<dbReference type="EMBL" id="VSSQ01127059">
    <property type="protein sequence ID" value="MPN56574.1"/>
    <property type="molecule type" value="Genomic_DNA"/>
</dbReference>
<gene>
    <name evidence="2" type="primary">rsfS_46</name>
    <name evidence="2" type="ORF">SDC9_204264</name>
</gene>
<comment type="similarity">
    <text evidence="1">Belongs to the Iojap/RsfS family.</text>
</comment>
<dbReference type="NCBIfam" id="TIGR00090">
    <property type="entry name" value="rsfS_iojap_ybeB"/>
    <property type="match status" value="1"/>
</dbReference>
<dbReference type="Gene3D" id="3.30.460.10">
    <property type="entry name" value="Beta Polymerase, domain 2"/>
    <property type="match status" value="1"/>
</dbReference>
<evidence type="ECO:0000313" key="2">
    <source>
        <dbReference type="EMBL" id="MPN56574.1"/>
    </source>
</evidence>
<dbReference type="GO" id="GO:0043023">
    <property type="term" value="F:ribosomal large subunit binding"/>
    <property type="evidence" value="ECO:0007669"/>
    <property type="project" value="TreeGrafter"/>
</dbReference>
<accession>A0A645J7Y0</accession>
<dbReference type="GO" id="GO:0090071">
    <property type="term" value="P:negative regulation of ribosome biogenesis"/>
    <property type="evidence" value="ECO:0007669"/>
    <property type="project" value="TreeGrafter"/>
</dbReference>
<dbReference type="HAMAP" id="MF_01477">
    <property type="entry name" value="Iojap_RsfS"/>
    <property type="match status" value="1"/>
</dbReference>
<dbReference type="GO" id="GO:0017148">
    <property type="term" value="P:negative regulation of translation"/>
    <property type="evidence" value="ECO:0007669"/>
    <property type="project" value="TreeGrafter"/>
</dbReference>
<dbReference type="InterPro" id="IPR004394">
    <property type="entry name" value="Iojap/RsfS/C7orf30"/>
</dbReference>
<dbReference type="PANTHER" id="PTHR21043:SF0">
    <property type="entry name" value="MITOCHONDRIAL ASSEMBLY OF RIBOSOMAL LARGE SUBUNIT PROTEIN 1"/>
    <property type="match status" value="1"/>
</dbReference>
<sequence length="116" mass="13199">MKHDDLIKNIVKILDEKKAEDIKIIEISELTIVADCFIIASGTSSTHIKSLSGEVEDKLSQMGVEPDHVEGRATGWIVLDYGTVVVHVFQKESREFYNLERLWQDAKIMDIQDILN</sequence>
<proteinExistence type="inferred from homology"/>